<dbReference type="AlphaFoldDB" id="F7NDW7"/>
<dbReference type="NCBIfam" id="TIGR00593">
    <property type="entry name" value="pola"/>
    <property type="match status" value="1"/>
</dbReference>
<dbReference type="Proteomes" id="UP000003240">
    <property type="component" value="Unassembled WGS sequence"/>
</dbReference>
<dbReference type="eggNOG" id="COG0749">
    <property type="taxonomic scope" value="Bacteria"/>
</dbReference>
<dbReference type="InterPro" id="IPR008918">
    <property type="entry name" value="HhH2"/>
</dbReference>
<dbReference type="GO" id="GO:0006261">
    <property type="term" value="P:DNA-templated DNA replication"/>
    <property type="evidence" value="ECO:0007669"/>
    <property type="project" value="UniProtKB-UniRule"/>
</dbReference>
<evidence type="ECO:0000256" key="9">
    <source>
        <dbReference type="ARBA" id="ARBA00022801"/>
    </source>
</evidence>
<dbReference type="InterPro" id="IPR029060">
    <property type="entry name" value="PIN-like_dom_sf"/>
</dbReference>
<comment type="catalytic activity">
    <reaction evidence="14 16">
        <text>DNA(n) + a 2'-deoxyribonucleoside 5'-triphosphate = DNA(n+1) + diphosphate</text>
        <dbReference type="Rhea" id="RHEA:22508"/>
        <dbReference type="Rhea" id="RHEA-COMP:17339"/>
        <dbReference type="Rhea" id="RHEA-COMP:17340"/>
        <dbReference type="ChEBI" id="CHEBI:33019"/>
        <dbReference type="ChEBI" id="CHEBI:61560"/>
        <dbReference type="ChEBI" id="CHEBI:173112"/>
        <dbReference type="EC" id="2.7.7.7"/>
    </reaction>
</comment>
<keyword evidence="8 16" id="KW-0227">DNA damage</keyword>
<proteinExistence type="inferred from homology"/>
<keyword evidence="6 16" id="KW-0235">DNA replication</keyword>
<dbReference type="InterPro" id="IPR018320">
    <property type="entry name" value="DNA_polymerase_1"/>
</dbReference>
<dbReference type="NCBIfam" id="NF004397">
    <property type="entry name" value="PRK05755.1"/>
    <property type="match status" value="1"/>
</dbReference>
<dbReference type="FunFam" id="1.20.1060.10:FF:000001">
    <property type="entry name" value="DNA polymerase I"/>
    <property type="match status" value="1"/>
</dbReference>
<dbReference type="SUPFAM" id="SSF56672">
    <property type="entry name" value="DNA/RNA polymerases"/>
    <property type="match status" value="1"/>
</dbReference>
<dbReference type="GO" id="GO:0008409">
    <property type="term" value="F:5'-3' exonuclease activity"/>
    <property type="evidence" value="ECO:0007669"/>
    <property type="project" value="UniProtKB-UniRule"/>
</dbReference>
<dbReference type="Gene3D" id="3.30.420.10">
    <property type="entry name" value="Ribonuclease H-like superfamily/Ribonuclease H"/>
    <property type="match status" value="1"/>
</dbReference>
<evidence type="ECO:0000313" key="19">
    <source>
        <dbReference type="EMBL" id="EGO65782.1"/>
    </source>
</evidence>
<feature type="domain" description="5'-3' exonuclease" evidence="17">
    <location>
        <begin position="3"/>
        <end position="262"/>
    </location>
</feature>
<dbReference type="FunFam" id="1.10.150.20:FF:000003">
    <property type="entry name" value="DNA polymerase I"/>
    <property type="match status" value="1"/>
</dbReference>
<dbReference type="InterPro" id="IPR043502">
    <property type="entry name" value="DNA/RNA_pol_sf"/>
</dbReference>
<dbReference type="InterPro" id="IPR001098">
    <property type="entry name" value="DNA-dir_DNA_pol_A_palm_dom"/>
</dbReference>
<keyword evidence="7" id="KW-0540">Nuclease</keyword>
<keyword evidence="11 16" id="KW-0239">DNA-directed DNA polymerase</keyword>
<dbReference type="InterPro" id="IPR012337">
    <property type="entry name" value="RNaseH-like_sf"/>
</dbReference>
<dbReference type="Gene3D" id="1.20.1060.10">
    <property type="entry name" value="Taq DNA Polymerase, Chain T, domain 4"/>
    <property type="match status" value="1"/>
</dbReference>
<dbReference type="Pfam" id="PF22619">
    <property type="entry name" value="DNA_polI_exo1"/>
    <property type="match status" value="1"/>
</dbReference>
<dbReference type="SUPFAM" id="SSF53098">
    <property type="entry name" value="Ribonuclease H-like"/>
    <property type="match status" value="1"/>
</dbReference>
<dbReference type="SUPFAM" id="SSF88723">
    <property type="entry name" value="PIN domain-like"/>
    <property type="match status" value="1"/>
</dbReference>
<dbReference type="EMBL" id="AFGF01000013">
    <property type="protein sequence ID" value="EGO65782.1"/>
    <property type="molecule type" value="Genomic_DNA"/>
</dbReference>
<dbReference type="PANTHER" id="PTHR10133">
    <property type="entry name" value="DNA POLYMERASE I"/>
    <property type="match status" value="1"/>
</dbReference>
<evidence type="ECO:0000256" key="3">
    <source>
        <dbReference type="ARBA" id="ARBA00020311"/>
    </source>
</evidence>
<evidence type="ECO:0000256" key="10">
    <source>
        <dbReference type="ARBA" id="ARBA00022839"/>
    </source>
</evidence>
<evidence type="ECO:0000313" key="20">
    <source>
        <dbReference type="Proteomes" id="UP000003240"/>
    </source>
</evidence>
<dbReference type="GO" id="GO:0003677">
    <property type="term" value="F:DNA binding"/>
    <property type="evidence" value="ECO:0007669"/>
    <property type="project" value="UniProtKB-UniRule"/>
</dbReference>
<dbReference type="RefSeq" id="WP_004091930.1">
    <property type="nucleotide sequence ID" value="NZ_AFGF01000013.1"/>
</dbReference>
<evidence type="ECO:0000259" key="17">
    <source>
        <dbReference type="SMART" id="SM00475"/>
    </source>
</evidence>
<dbReference type="Pfam" id="PF00476">
    <property type="entry name" value="DNA_pol_A"/>
    <property type="match status" value="1"/>
</dbReference>
<dbReference type="InterPro" id="IPR002298">
    <property type="entry name" value="DNA_polymerase_A"/>
</dbReference>
<keyword evidence="12 16" id="KW-0238">DNA-binding</keyword>
<dbReference type="InterPro" id="IPR036279">
    <property type="entry name" value="5-3_exonuclease_C_sf"/>
</dbReference>
<evidence type="ECO:0000256" key="14">
    <source>
        <dbReference type="ARBA" id="ARBA00049244"/>
    </source>
</evidence>
<keyword evidence="9 16" id="KW-0378">Hydrolase</keyword>
<comment type="caution">
    <text evidence="19">The sequence shown here is derived from an EMBL/GenBank/DDBJ whole genome shotgun (WGS) entry which is preliminary data.</text>
</comment>
<dbReference type="SMART" id="SM00279">
    <property type="entry name" value="HhH2"/>
    <property type="match status" value="1"/>
</dbReference>
<name>F7NDW7_9FIRM</name>
<dbReference type="SMART" id="SM00475">
    <property type="entry name" value="53EXOc"/>
    <property type="match status" value="1"/>
</dbReference>
<dbReference type="STRING" id="1009370.ALO_01125"/>
<dbReference type="InterPro" id="IPR002421">
    <property type="entry name" value="5-3_exonuclease"/>
</dbReference>
<dbReference type="CDD" id="cd09898">
    <property type="entry name" value="H3TH_53EXO"/>
    <property type="match status" value="1"/>
</dbReference>
<feature type="domain" description="DNA-directed DNA polymerase family A palm" evidence="18">
    <location>
        <begin position="629"/>
        <end position="836"/>
    </location>
</feature>
<gene>
    <name evidence="16" type="primary">polA</name>
    <name evidence="19" type="ORF">ALO_01125</name>
</gene>
<comment type="function">
    <text evidence="16">In addition to polymerase activity, this DNA polymerase exhibits 5'-3' exonuclease activity.</text>
</comment>
<keyword evidence="4 16" id="KW-0808">Transferase</keyword>
<keyword evidence="13 16" id="KW-0234">DNA repair</keyword>
<dbReference type="GO" id="GO:0006302">
    <property type="term" value="P:double-strand break repair"/>
    <property type="evidence" value="ECO:0007669"/>
    <property type="project" value="TreeGrafter"/>
</dbReference>
<sequence length="872" mass="96275">MSTKFMIIDGSSLVHRAFYALPILSTAGGIYTNAVYGFTTMLLKLLENVKPDAVAVAFDKSRITFRNEFYQAYKAHRQATPSELAEQFSYVRRLVEAFGIKVLEEAGYEADDIIGTVACQAEQHGFDVLIVTGDKDALQLVKPGVQVMLTRKGITDLEVFNPETFFAKYGITPKQFIDMKGLMGDPSDNIPGVAGIGEKTALKLLQQFGDMEAVLQHLDQVSGKKLQETLANSVEIALLSKKLATIVCDMPLAFEAESYKFQPDMAKLQELFILLEFQSLIPRLTGLTAGKTIPALEEHSLPTAQIAVSAEDLAEIRKSLRTDSCLAVFPVVSGAVPALTVDGMAVSCQGQAVYVPADSACWDGILSLLADSSVAKMTHDGKQLLNSCRQMGAPCRHLAFDTIIAAYLIEPSATDYSLNVLSHQYLSQMANVTAGDSQSSDFAVWAARTIEALYPVFRQRLESAGLFSLFADIEVPLVDILSAMETGGITVDTEHLKTINRDLSAKIEKLLAAIYAISGEQFNVNSTKQLGALLFDKLQLPVIKKTKTGYSTDAEVLDKLLGRHPVIEYLLNYRMLTKLKSTYLDGMGILVNSLTGRIHTTFNQTVTTTGRLSSSEPNLQNIPVRTEEGRRIRELFIPGRDWNLILSADYSQIELRVLAHMSDDANLIDAFRQNQDIHTRTASEVFGVSMAEVTPPMRSKAKAVNFGIVYGISDYGLSRDIGVARKEAALYIESYFSRYPGVKKYMEQSVAMAKEQGYVSTLFGRRRYLPDINNSNFSLRSFAERTAMNTPIQGTAADIIKKAMVDVYALMQERRLKSRMLVQVHDELLFEVTEEEKDEVASLVKQAMEQTVELSVPLLVDVNTGENWAAAK</sequence>
<dbReference type="CDD" id="cd09859">
    <property type="entry name" value="PIN_53EXO"/>
    <property type="match status" value="1"/>
</dbReference>
<dbReference type="Gene3D" id="3.30.70.370">
    <property type="match status" value="1"/>
</dbReference>
<dbReference type="Pfam" id="PF02739">
    <property type="entry name" value="5_3_exonuc_N"/>
    <property type="match status" value="1"/>
</dbReference>
<keyword evidence="20" id="KW-1185">Reference proteome</keyword>
<dbReference type="FunFam" id="3.40.50.1010:FF:000001">
    <property type="entry name" value="DNA polymerase I"/>
    <property type="match status" value="1"/>
</dbReference>
<keyword evidence="10 16" id="KW-0269">Exonuclease</keyword>
<dbReference type="GO" id="GO:0003887">
    <property type="term" value="F:DNA-directed DNA polymerase activity"/>
    <property type="evidence" value="ECO:0007669"/>
    <property type="project" value="UniProtKB-UniRule"/>
</dbReference>
<dbReference type="Gene3D" id="1.10.150.20">
    <property type="entry name" value="5' to 3' exonuclease, C-terminal subdomain"/>
    <property type="match status" value="2"/>
</dbReference>
<reference evidence="19 20" key="1">
    <citation type="journal article" date="2011" name="EMBO J.">
        <title>Structural diversity of bacterial flagellar motors.</title>
        <authorList>
            <person name="Chen S."/>
            <person name="Beeby M."/>
            <person name="Murphy G.E."/>
            <person name="Leadbetter J.R."/>
            <person name="Hendrixson D.R."/>
            <person name="Briegel A."/>
            <person name="Li Z."/>
            <person name="Shi J."/>
            <person name="Tocheva E.I."/>
            <person name="Muller A."/>
            <person name="Dobro M.J."/>
            <person name="Jensen G.J."/>
        </authorList>
    </citation>
    <scope>NUCLEOTIDE SEQUENCE [LARGE SCALE GENOMIC DNA]</scope>
    <source>
        <strain evidence="19 20">DSM 6540</strain>
    </source>
</reference>
<evidence type="ECO:0000256" key="4">
    <source>
        <dbReference type="ARBA" id="ARBA00022679"/>
    </source>
</evidence>
<dbReference type="PROSITE" id="PS00447">
    <property type="entry name" value="DNA_POLYMERASE_A"/>
    <property type="match status" value="1"/>
</dbReference>
<dbReference type="SMART" id="SM00482">
    <property type="entry name" value="POLAc"/>
    <property type="match status" value="1"/>
</dbReference>
<evidence type="ECO:0000256" key="1">
    <source>
        <dbReference type="ARBA" id="ARBA00007705"/>
    </source>
</evidence>
<evidence type="ECO:0000256" key="11">
    <source>
        <dbReference type="ARBA" id="ARBA00022932"/>
    </source>
</evidence>
<protein>
    <recommendedName>
        <fullName evidence="3 15">DNA polymerase I</fullName>
        <ecNumber evidence="2 15">2.7.7.7</ecNumber>
    </recommendedName>
</protein>
<dbReference type="CDD" id="cd08637">
    <property type="entry name" value="DNA_pol_A_pol_I_C"/>
    <property type="match status" value="1"/>
</dbReference>
<evidence type="ECO:0000256" key="2">
    <source>
        <dbReference type="ARBA" id="ARBA00012417"/>
    </source>
</evidence>
<dbReference type="FunFam" id="1.10.150.20:FF:000002">
    <property type="entry name" value="DNA polymerase I"/>
    <property type="match status" value="1"/>
</dbReference>
<dbReference type="SUPFAM" id="SSF47807">
    <property type="entry name" value="5' to 3' exonuclease, C-terminal subdomain"/>
    <property type="match status" value="1"/>
</dbReference>
<comment type="similarity">
    <text evidence="1 16">Belongs to the DNA polymerase type-A family.</text>
</comment>
<dbReference type="PANTHER" id="PTHR10133:SF27">
    <property type="entry name" value="DNA POLYMERASE NU"/>
    <property type="match status" value="1"/>
</dbReference>
<evidence type="ECO:0000256" key="6">
    <source>
        <dbReference type="ARBA" id="ARBA00022705"/>
    </source>
</evidence>
<evidence type="ECO:0000256" key="5">
    <source>
        <dbReference type="ARBA" id="ARBA00022695"/>
    </source>
</evidence>
<keyword evidence="5 16" id="KW-0548">Nucleotidyltransferase</keyword>
<dbReference type="InterPro" id="IPR019760">
    <property type="entry name" value="DNA-dir_DNA_pol_A_CS"/>
</dbReference>
<dbReference type="EC" id="2.7.7.7" evidence="2 15"/>
<dbReference type="OrthoDB" id="9806424at2"/>
<dbReference type="CDD" id="cd06140">
    <property type="entry name" value="DNA_polA_I_Bacillus_like_exo"/>
    <property type="match status" value="1"/>
</dbReference>
<dbReference type="InterPro" id="IPR054690">
    <property type="entry name" value="DNA_polI_exonuclease"/>
</dbReference>
<evidence type="ECO:0000256" key="16">
    <source>
        <dbReference type="RuleBase" id="RU004460"/>
    </source>
</evidence>
<evidence type="ECO:0000259" key="18">
    <source>
        <dbReference type="SMART" id="SM00482"/>
    </source>
</evidence>
<evidence type="ECO:0000256" key="13">
    <source>
        <dbReference type="ARBA" id="ARBA00023204"/>
    </source>
</evidence>
<accession>F7NDW7</accession>
<dbReference type="InterPro" id="IPR036397">
    <property type="entry name" value="RNaseH_sf"/>
</dbReference>
<dbReference type="PRINTS" id="PR00868">
    <property type="entry name" value="DNAPOLI"/>
</dbReference>
<comment type="subunit">
    <text evidence="16">Single-chain monomer with multiple functions.</text>
</comment>
<organism evidence="19 20">
    <name type="scientific">Acetonema longum DSM 6540</name>
    <dbReference type="NCBI Taxonomy" id="1009370"/>
    <lineage>
        <taxon>Bacteria</taxon>
        <taxon>Bacillati</taxon>
        <taxon>Bacillota</taxon>
        <taxon>Negativicutes</taxon>
        <taxon>Acetonemataceae</taxon>
        <taxon>Acetonema</taxon>
    </lineage>
</organism>
<dbReference type="InterPro" id="IPR020046">
    <property type="entry name" value="5-3_exonucl_a-hlix_arch_N"/>
</dbReference>
<evidence type="ECO:0000256" key="12">
    <source>
        <dbReference type="ARBA" id="ARBA00023125"/>
    </source>
</evidence>
<dbReference type="Pfam" id="PF01367">
    <property type="entry name" value="5_3_exonuc"/>
    <property type="match status" value="1"/>
</dbReference>
<evidence type="ECO:0000256" key="7">
    <source>
        <dbReference type="ARBA" id="ARBA00022722"/>
    </source>
</evidence>
<evidence type="ECO:0000256" key="15">
    <source>
        <dbReference type="NCBIfam" id="TIGR00593"/>
    </source>
</evidence>
<evidence type="ECO:0000256" key="8">
    <source>
        <dbReference type="ARBA" id="ARBA00022763"/>
    </source>
</evidence>
<dbReference type="Gene3D" id="3.40.50.1010">
    <property type="entry name" value="5'-nuclease"/>
    <property type="match status" value="1"/>
</dbReference>
<dbReference type="InterPro" id="IPR020045">
    <property type="entry name" value="DNA_polI_H3TH"/>
</dbReference>